<evidence type="ECO:0000313" key="8">
    <source>
        <dbReference type="EMBL" id="CAK8682653.1"/>
    </source>
</evidence>
<keyword evidence="2" id="KW-0677">Repeat</keyword>
<keyword evidence="6" id="KW-1133">Transmembrane helix</keyword>
<evidence type="ECO:0000256" key="1">
    <source>
        <dbReference type="ARBA" id="ARBA00004370"/>
    </source>
</evidence>
<dbReference type="InterPro" id="IPR031778">
    <property type="entry name" value="Sortilin_N"/>
</dbReference>
<organism evidence="8 9">
    <name type="scientific">Clavelina lepadiformis</name>
    <name type="common">Light-bulb sea squirt</name>
    <name type="synonym">Ascidia lepadiformis</name>
    <dbReference type="NCBI Taxonomy" id="159417"/>
    <lineage>
        <taxon>Eukaryota</taxon>
        <taxon>Metazoa</taxon>
        <taxon>Chordata</taxon>
        <taxon>Tunicata</taxon>
        <taxon>Ascidiacea</taxon>
        <taxon>Aplousobranchia</taxon>
        <taxon>Clavelinidae</taxon>
        <taxon>Clavelina</taxon>
    </lineage>
</organism>
<evidence type="ECO:0000256" key="6">
    <source>
        <dbReference type="SAM" id="Phobius"/>
    </source>
</evidence>
<comment type="caution">
    <text evidence="8">The sequence shown here is derived from an EMBL/GenBank/DDBJ whole genome shotgun (WGS) entry which is preliminary data.</text>
</comment>
<keyword evidence="4" id="KW-0325">Glycoprotein</keyword>
<dbReference type="InterPro" id="IPR015943">
    <property type="entry name" value="WD40/YVTN_repeat-like_dom_sf"/>
</dbReference>
<comment type="subcellular location">
    <subcellularLocation>
        <location evidence="1">Membrane</location>
    </subcellularLocation>
</comment>
<keyword evidence="3 6" id="KW-0472">Membrane</keyword>
<dbReference type="Pfam" id="PF15902">
    <property type="entry name" value="Sortilin-Vps10"/>
    <property type="match status" value="1"/>
</dbReference>
<dbReference type="Gene3D" id="2.130.10.10">
    <property type="entry name" value="YVTN repeat-like/Quinoprotein amine dehydrogenase"/>
    <property type="match status" value="1"/>
</dbReference>
<accession>A0ABP0FVH4</accession>
<dbReference type="SUPFAM" id="SSF110296">
    <property type="entry name" value="Oligoxyloglucan reducing end-specific cellobiohydrolase"/>
    <property type="match status" value="1"/>
</dbReference>
<feature type="domain" description="VPS10" evidence="7">
    <location>
        <begin position="118"/>
        <end position="738"/>
    </location>
</feature>
<feature type="region of interest" description="Disordered" evidence="5">
    <location>
        <begin position="46"/>
        <end position="73"/>
    </location>
</feature>
<proteinExistence type="predicted"/>
<dbReference type="Gene3D" id="3.30.60.270">
    <property type="match status" value="1"/>
</dbReference>
<evidence type="ECO:0000256" key="5">
    <source>
        <dbReference type="SAM" id="MobiDB-lite"/>
    </source>
</evidence>
<gene>
    <name evidence="8" type="ORF">CVLEPA_LOCUS13301</name>
</gene>
<keyword evidence="6" id="KW-0812">Transmembrane</keyword>
<dbReference type="SMART" id="SM00602">
    <property type="entry name" value="VPS10"/>
    <property type="match status" value="1"/>
</dbReference>
<dbReference type="InterPro" id="IPR050310">
    <property type="entry name" value="VPS10-sortilin"/>
</dbReference>
<protein>
    <recommendedName>
        <fullName evidence="7">VPS10 domain-containing protein</fullName>
    </recommendedName>
</protein>
<dbReference type="EMBL" id="CAWYQH010000096">
    <property type="protein sequence ID" value="CAK8682653.1"/>
    <property type="molecule type" value="Genomic_DNA"/>
</dbReference>
<dbReference type="Pfam" id="PF15901">
    <property type="entry name" value="Sortilin_C"/>
    <property type="match status" value="1"/>
</dbReference>
<feature type="compositionally biased region" description="Basic and acidic residues" evidence="5">
    <location>
        <begin position="54"/>
        <end position="69"/>
    </location>
</feature>
<evidence type="ECO:0000256" key="2">
    <source>
        <dbReference type="ARBA" id="ARBA00022737"/>
    </source>
</evidence>
<evidence type="ECO:0000259" key="7">
    <source>
        <dbReference type="SMART" id="SM00602"/>
    </source>
</evidence>
<reference evidence="8 9" key="1">
    <citation type="submission" date="2024-02" db="EMBL/GenBank/DDBJ databases">
        <authorList>
            <person name="Daric V."/>
            <person name="Darras S."/>
        </authorList>
    </citation>
    <scope>NUCLEOTIDE SEQUENCE [LARGE SCALE GENOMIC DNA]</scope>
</reference>
<keyword evidence="9" id="KW-1185">Reference proteome</keyword>
<evidence type="ECO:0000256" key="3">
    <source>
        <dbReference type="ARBA" id="ARBA00023136"/>
    </source>
</evidence>
<dbReference type="InterPro" id="IPR006581">
    <property type="entry name" value="VPS10"/>
</dbReference>
<dbReference type="PANTHER" id="PTHR12106:SF23">
    <property type="entry name" value="SORTILIN"/>
    <property type="match status" value="1"/>
</dbReference>
<evidence type="ECO:0000313" key="9">
    <source>
        <dbReference type="Proteomes" id="UP001642483"/>
    </source>
</evidence>
<name>A0ABP0FVH4_CLALP</name>
<feature type="transmembrane region" description="Helical" evidence="6">
    <location>
        <begin position="792"/>
        <end position="813"/>
    </location>
</feature>
<dbReference type="Gene3D" id="2.10.70.80">
    <property type="match status" value="1"/>
</dbReference>
<dbReference type="InterPro" id="IPR031777">
    <property type="entry name" value="Sortilin_C"/>
</dbReference>
<sequence length="886" mass="98606">MFGHKLAREIMVHLQREGLVLTFILCMGVCVFASDSTITFEKSSQRYKRSTTQESHEVKVNERQKRETDNSNACATPEDYVSKLNNMRDSHFFRNDLNPSISLTWSGTDGVIIALTTMTSGIAIQPSKLYRSINRGKAFSDISSQLNNDYIRKSYGMQVSPVDSTMIVLVGYDSPFSFLAQNTRLYITDDAGANFQKHTCPFQMDAATLKFHPKDKFKLLAKSQSDGVHALWLSTDFGHTWKKIQDYVPAMHWDPVNSDLLYFTFDPQHALKANSIENELYRHSISSEKSTLLAQHVHSFAVQNDFIFLSIQFTGKNTSRVMHVSKNEGHAWNAAQLPLINPEQFYSILDMSEDMVFVHVDKPLDTGYGDIYTSDERGIVYSLSLSKHLYPNTGGITDFYKVMSLNGVYITSQLGDENTVHSLISFNKGGTWQSITRPDGTNCPTTEKVCNLQIHNFFSASKHVRLPSFPLSSASTVGIILAHGNLGDGLSFSPPDVYVSVDGGYTWNQPSQLKGPHFYGIGDAGGILYAVESTSDPTNQLKFSLDEGECWHTYNFSDTPIQVTGVSAEPGEKAADVSIWGWDVHGDKSWVAMTVSFDSILGQPCGRDDYVVWTAHASNKIGSIPDVDCQLGKVTTHTRRKKGTVCRNGDQLDPTATTKACTCTTTDFLCDYGFKRDEHGNCVEDPNAQSSNRDICINDEEEVIVTHGYRKIPGDGCVGNEPKETIKLLKKSCAKANISKNDFGVDKDHFEVYTTPLIPVAFQTDINKNDYGVDKNDFQVYTHPTPKAPSTWVIVLLVIAVLTLGSMLVYVLYRKRDSLLRIRYTPLSQDNDEAPRQNGLLAGTQSVIDDDDAVIVDVTANGERDTPRNGAILSYHDDSDEDLLVT</sequence>
<evidence type="ECO:0000256" key="4">
    <source>
        <dbReference type="ARBA" id="ARBA00023180"/>
    </source>
</evidence>
<dbReference type="Proteomes" id="UP001642483">
    <property type="component" value="Unassembled WGS sequence"/>
</dbReference>
<dbReference type="PANTHER" id="PTHR12106">
    <property type="entry name" value="SORTILIN RELATED"/>
    <property type="match status" value="1"/>
</dbReference>